<dbReference type="PRINTS" id="PR00081">
    <property type="entry name" value="GDHRDH"/>
</dbReference>
<dbReference type="InterPro" id="IPR002347">
    <property type="entry name" value="SDR_fam"/>
</dbReference>
<dbReference type="Proteomes" id="UP000183995">
    <property type="component" value="Unassembled WGS sequence"/>
</dbReference>
<keyword evidence="2" id="KW-0560">Oxidoreductase</keyword>
<keyword evidence="5" id="KW-1185">Reference proteome</keyword>
<dbReference type="GO" id="GO:0008206">
    <property type="term" value="P:bile acid metabolic process"/>
    <property type="evidence" value="ECO:0007669"/>
    <property type="project" value="UniProtKB-ARBA"/>
</dbReference>
<organism evidence="4 5">
    <name type="scientific">Sporobacter termitidis DSM 10068</name>
    <dbReference type="NCBI Taxonomy" id="1123282"/>
    <lineage>
        <taxon>Bacteria</taxon>
        <taxon>Bacillati</taxon>
        <taxon>Bacillota</taxon>
        <taxon>Clostridia</taxon>
        <taxon>Eubacteriales</taxon>
        <taxon>Oscillospiraceae</taxon>
        <taxon>Sporobacter</taxon>
    </lineage>
</organism>
<evidence type="ECO:0000313" key="5">
    <source>
        <dbReference type="Proteomes" id="UP000183995"/>
    </source>
</evidence>
<dbReference type="STRING" id="1123282.SAMN02745823_01294"/>
<dbReference type="EMBL" id="FQXV01000003">
    <property type="protein sequence ID" value="SHH87279.1"/>
    <property type="molecule type" value="Genomic_DNA"/>
</dbReference>
<protein>
    <submittedName>
        <fullName evidence="4">NAD(P)-dependent dehydrogenase, short-chain alcohol dehydrogenase family</fullName>
    </submittedName>
</protein>
<dbReference type="RefSeq" id="WP_073076860.1">
    <property type="nucleotide sequence ID" value="NZ_FQXV01000003.1"/>
</dbReference>
<evidence type="ECO:0000256" key="2">
    <source>
        <dbReference type="ARBA" id="ARBA00023002"/>
    </source>
</evidence>
<evidence type="ECO:0000256" key="3">
    <source>
        <dbReference type="ARBA" id="ARBA00023221"/>
    </source>
</evidence>
<dbReference type="FunFam" id="3.40.50.720:FF:000084">
    <property type="entry name" value="Short-chain dehydrogenase reductase"/>
    <property type="match status" value="1"/>
</dbReference>
<dbReference type="OrthoDB" id="9803333at2"/>
<dbReference type="GO" id="GO:0016491">
    <property type="term" value="F:oxidoreductase activity"/>
    <property type="evidence" value="ECO:0007669"/>
    <property type="project" value="UniProtKB-KW"/>
</dbReference>
<name>A0A1M5WIA5_9FIRM</name>
<reference evidence="4 5" key="1">
    <citation type="submission" date="2016-11" db="EMBL/GenBank/DDBJ databases">
        <authorList>
            <person name="Jaros S."/>
            <person name="Januszkiewicz K."/>
            <person name="Wedrychowicz H."/>
        </authorList>
    </citation>
    <scope>NUCLEOTIDE SEQUENCE [LARGE SCALE GENOMIC DNA]</scope>
    <source>
        <strain evidence="4 5">DSM 10068</strain>
    </source>
</reference>
<sequence>MRLENKAAVVTGASSGMGRAIAALYAAQGAKVLAVARRTDRLEALAKEAEGYPGRISPFAGDMLVKEQAEGIIAEAVKQFGRLDILVNNAGIMDDFSPVGEFSDDIYEKVMKLNLEAPFYSMRAAIKEFEKQGSGVIVNIASVGGLFGGRAGAVYTASKHGLVGLTKNTAFHYGGKNIRCNAICPGSITTEVGSGEFMQKINMDAMNRMMKGTGLINRPGEPDEIAQAALFLASDDSSYINGQAIAVDGGWTAY</sequence>
<dbReference type="PANTHER" id="PTHR42879">
    <property type="entry name" value="3-OXOACYL-(ACYL-CARRIER-PROTEIN) REDUCTASE"/>
    <property type="match status" value="1"/>
</dbReference>
<dbReference type="InterPro" id="IPR036291">
    <property type="entry name" value="NAD(P)-bd_dom_sf"/>
</dbReference>
<dbReference type="Pfam" id="PF13561">
    <property type="entry name" value="adh_short_C2"/>
    <property type="match status" value="1"/>
</dbReference>
<accession>A0A1M5WIA5</accession>
<dbReference type="AlphaFoldDB" id="A0A1M5WIA5"/>
<dbReference type="SUPFAM" id="SSF51735">
    <property type="entry name" value="NAD(P)-binding Rossmann-fold domains"/>
    <property type="match status" value="1"/>
</dbReference>
<evidence type="ECO:0000313" key="4">
    <source>
        <dbReference type="EMBL" id="SHH87279.1"/>
    </source>
</evidence>
<dbReference type="PRINTS" id="PR00080">
    <property type="entry name" value="SDRFAMILY"/>
</dbReference>
<proteinExistence type="inferred from homology"/>
<dbReference type="Gene3D" id="3.40.50.720">
    <property type="entry name" value="NAD(P)-binding Rossmann-like Domain"/>
    <property type="match status" value="1"/>
</dbReference>
<dbReference type="PANTHER" id="PTHR42879:SF2">
    <property type="entry name" value="3-OXOACYL-[ACYL-CARRIER-PROTEIN] REDUCTASE FABG"/>
    <property type="match status" value="1"/>
</dbReference>
<dbReference type="PROSITE" id="PS00061">
    <property type="entry name" value="ADH_SHORT"/>
    <property type="match status" value="1"/>
</dbReference>
<dbReference type="InterPro" id="IPR020904">
    <property type="entry name" value="Sc_DH/Rdtase_CS"/>
</dbReference>
<dbReference type="NCBIfam" id="NF005559">
    <property type="entry name" value="PRK07231.1"/>
    <property type="match status" value="1"/>
</dbReference>
<comment type="similarity">
    <text evidence="1">Belongs to the short-chain dehydrogenases/reductases (SDR) family.</text>
</comment>
<evidence type="ECO:0000256" key="1">
    <source>
        <dbReference type="ARBA" id="ARBA00006484"/>
    </source>
</evidence>
<dbReference type="CDD" id="cd05233">
    <property type="entry name" value="SDR_c"/>
    <property type="match status" value="1"/>
</dbReference>
<keyword evidence="3" id="KW-0753">Steroid metabolism</keyword>
<keyword evidence="3" id="KW-0443">Lipid metabolism</keyword>
<gene>
    <name evidence="4" type="ORF">SAMN02745823_01294</name>
</gene>
<dbReference type="InterPro" id="IPR050259">
    <property type="entry name" value="SDR"/>
</dbReference>